<feature type="transmembrane region" description="Helical" evidence="7">
    <location>
        <begin position="152"/>
        <end position="170"/>
    </location>
</feature>
<dbReference type="PANTHER" id="PTHR43840:SF15">
    <property type="entry name" value="MITOCHONDRIAL METAL TRANSPORTER 1-RELATED"/>
    <property type="match status" value="1"/>
</dbReference>
<keyword evidence="6 7" id="KW-0472">Membrane</keyword>
<dbReference type="SUPFAM" id="SSF161111">
    <property type="entry name" value="Cation efflux protein transmembrane domain-like"/>
    <property type="match status" value="1"/>
</dbReference>
<dbReference type="NCBIfam" id="TIGR01297">
    <property type="entry name" value="CDF"/>
    <property type="match status" value="1"/>
</dbReference>
<keyword evidence="4 7" id="KW-0812">Transmembrane</keyword>
<protein>
    <submittedName>
        <fullName evidence="9">Cation diffusion facilitator family transporter</fullName>
    </submittedName>
</protein>
<feature type="transmembrane region" description="Helical" evidence="7">
    <location>
        <begin position="35"/>
        <end position="56"/>
    </location>
</feature>
<comment type="similarity">
    <text evidence="2">Belongs to the cation diffusion facilitator (CDF) transporter (TC 2.A.4) family.</text>
</comment>
<dbReference type="Pfam" id="PF01545">
    <property type="entry name" value="Cation_efflux"/>
    <property type="match status" value="1"/>
</dbReference>
<evidence type="ECO:0000256" key="7">
    <source>
        <dbReference type="SAM" id="Phobius"/>
    </source>
</evidence>
<comment type="subcellular location">
    <subcellularLocation>
        <location evidence="1">Membrane</location>
        <topology evidence="1">Multi-pass membrane protein</topology>
    </subcellularLocation>
</comment>
<keyword evidence="5 7" id="KW-1133">Transmembrane helix</keyword>
<dbReference type="InterPro" id="IPR002524">
    <property type="entry name" value="Cation_efflux"/>
</dbReference>
<evidence type="ECO:0000259" key="8">
    <source>
        <dbReference type="Pfam" id="PF01545"/>
    </source>
</evidence>
<evidence type="ECO:0000313" key="10">
    <source>
        <dbReference type="Proteomes" id="UP000636110"/>
    </source>
</evidence>
<organism evidence="9 10">
    <name type="scientific">Pedobacter gandavensis</name>
    <dbReference type="NCBI Taxonomy" id="2679963"/>
    <lineage>
        <taxon>Bacteria</taxon>
        <taxon>Pseudomonadati</taxon>
        <taxon>Bacteroidota</taxon>
        <taxon>Sphingobacteriia</taxon>
        <taxon>Sphingobacteriales</taxon>
        <taxon>Sphingobacteriaceae</taxon>
        <taxon>Pedobacter</taxon>
    </lineage>
</organism>
<dbReference type="Proteomes" id="UP000636110">
    <property type="component" value="Unassembled WGS sequence"/>
</dbReference>
<feature type="domain" description="Cation efflux protein transmembrane" evidence="8">
    <location>
        <begin position="10"/>
        <end position="210"/>
    </location>
</feature>
<proteinExistence type="inferred from homology"/>
<evidence type="ECO:0000256" key="6">
    <source>
        <dbReference type="ARBA" id="ARBA00023136"/>
    </source>
</evidence>
<dbReference type="InterPro" id="IPR050291">
    <property type="entry name" value="CDF_Transporter"/>
</dbReference>
<name>A0ABR6F1W2_9SPHI</name>
<evidence type="ECO:0000313" key="9">
    <source>
        <dbReference type="EMBL" id="MBB2151523.1"/>
    </source>
</evidence>
<dbReference type="PANTHER" id="PTHR43840">
    <property type="entry name" value="MITOCHONDRIAL METAL TRANSPORTER 1-RELATED"/>
    <property type="match status" value="1"/>
</dbReference>
<evidence type="ECO:0000256" key="1">
    <source>
        <dbReference type="ARBA" id="ARBA00004141"/>
    </source>
</evidence>
<feature type="transmembrane region" description="Helical" evidence="7">
    <location>
        <begin position="77"/>
        <end position="98"/>
    </location>
</feature>
<dbReference type="EMBL" id="WNXC01000010">
    <property type="protein sequence ID" value="MBB2151523.1"/>
    <property type="molecule type" value="Genomic_DNA"/>
</dbReference>
<feature type="transmembrane region" description="Helical" evidence="7">
    <location>
        <begin position="176"/>
        <end position="196"/>
    </location>
</feature>
<comment type="caution">
    <text evidence="9">The sequence shown here is derived from an EMBL/GenBank/DDBJ whole genome shotgun (WGS) entry which is preliminary data.</text>
</comment>
<keyword evidence="3" id="KW-0813">Transport</keyword>
<evidence type="ECO:0000256" key="5">
    <source>
        <dbReference type="ARBA" id="ARBA00022989"/>
    </source>
</evidence>
<dbReference type="RefSeq" id="WP_182961453.1">
    <property type="nucleotide sequence ID" value="NZ_WNXC01000010.1"/>
</dbReference>
<evidence type="ECO:0000256" key="3">
    <source>
        <dbReference type="ARBA" id="ARBA00022448"/>
    </source>
</evidence>
<dbReference type="Gene3D" id="1.20.1510.10">
    <property type="entry name" value="Cation efflux protein transmembrane domain"/>
    <property type="match status" value="1"/>
</dbReference>
<dbReference type="InterPro" id="IPR058533">
    <property type="entry name" value="Cation_efflux_TM"/>
</dbReference>
<evidence type="ECO:0000256" key="4">
    <source>
        <dbReference type="ARBA" id="ARBA00022692"/>
    </source>
</evidence>
<gene>
    <name evidence="9" type="ORF">GM920_21665</name>
</gene>
<reference evidence="9 10" key="1">
    <citation type="submission" date="2019-11" db="EMBL/GenBank/DDBJ databases">
        <title>Description of Pedobacter sp. LMG 31462T.</title>
        <authorList>
            <person name="Carlier A."/>
            <person name="Qi S."/>
            <person name="Vandamme P."/>
        </authorList>
    </citation>
    <scope>NUCLEOTIDE SEQUENCE [LARGE SCALE GENOMIC DNA]</scope>
    <source>
        <strain evidence="9 10">LMG 31462</strain>
    </source>
</reference>
<feature type="transmembrane region" description="Helical" evidence="7">
    <location>
        <begin position="110"/>
        <end position="131"/>
    </location>
</feature>
<evidence type="ECO:0000256" key="2">
    <source>
        <dbReference type="ARBA" id="ARBA00008114"/>
    </source>
</evidence>
<keyword evidence="10" id="KW-1185">Reference proteome</keyword>
<sequence length="301" mass="34258">MALTENRLIKLSIYLTAVFAFFSICFGLFTDAKAIIFDGLFSLIGMVLSIASIFALRFIRKPEDQVLPYGRAHFEPFIILIQCLVIIFLCLYSLITATLDFMHGGRIVDLNVAIVFLIFSTLGSLVIWLYFRKQAVRVSSEFVRIEALEWQMGTFLSIAILVGMLIAFVLDWLGFHAVVPFVDPTLVILASLIFLVEPIKTGIRNLKELLLFAPEDDVEITTKALVQEIVVNKNFLEVKSHIAKTGKYHLIEIDFLLPEGYPLRSVDELDLIRAEVYDGIKNKNNNLWLTISFTAQRKWML</sequence>
<feature type="transmembrane region" description="Helical" evidence="7">
    <location>
        <begin position="12"/>
        <end position="29"/>
    </location>
</feature>
<dbReference type="InterPro" id="IPR027469">
    <property type="entry name" value="Cation_efflux_TMD_sf"/>
</dbReference>
<accession>A0ABR6F1W2</accession>